<feature type="region of interest" description="Disordered" evidence="1">
    <location>
        <begin position="39"/>
        <end position="62"/>
    </location>
</feature>
<accession>A0ABC8QR87</accession>
<dbReference type="EMBL" id="CAUOFW020000288">
    <property type="protein sequence ID" value="CAK9134012.1"/>
    <property type="molecule type" value="Genomic_DNA"/>
</dbReference>
<gene>
    <name evidence="2" type="ORF">ILEXP_LOCUS944</name>
</gene>
<sequence length="169" mass="18301">MSAIHVAFEINPATSLVCLSVRSKRSSLVKFMIIKDKREESDKEEAKPARPLPETALSSMDRTTTLSLEEAREGWLTQGLGDGRNATGHSTCRPDGGQSRALTDHIIQGQIMELAWAADDGNPSAACLMRTRLQGRPAAHHGFADVERRAGAADKKTGVEMITSRDVSS</sequence>
<name>A0ABC8QR87_9AQUA</name>
<feature type="region of interest" description="Disordered" evidence="1">
    <location>
        <begin position="78"/>
        <end position="98"/>
    </location>
</feature>
<protein>
    <submittedName>
        <fullName evidence="2">Uncharacterized protein</fullName>
    </submittedName>
</protein>
<organism evidence="2 3">
    <name type="scientific">Ilex paraguariensis</name>
    <name type="common">yerba mate</name>
    <dbReference type="NCBI Taxonomy" id="185542"/>
    <lineage>
        <taxon>Eukaryota</taxon>
        <taxon>Viridiplantae</taxon>
        <taxon>Streptophyta</taxon>
        <taxon>Embryophyta</taxon>
        <taxon>Tracheophyta</taxon>
        <taxon>Spermatophyta</taxon>
        <taxon>Magnoliopsida</taxon>
        <taxon>eudicotyledons</taxon>
        <taxon>Gunneridae</taxon>
        <taxon>Pentapetalae</taxon>
        <taxon>asterids</taxon>
        <taxon>campanulids</taxon>
        <taxon>Aquifoliales</taxon>
        <taxon>Aquifoliaceae</taxon>
        <taxon>Ilex</taxon>
    </lineage>
</organism>
<proteinExistence type="predicted"/>
<dbReference type="AlphaFoldDB" id="A0ABC8QR87"/>
<keyword evidence="3" id="KW-1185">Reference proteome</keyword>
<dbReference type="Proteomes" id="UP001642360">
    <property type="component" value="Unassembled WGS sequence"/>
</dbReference>
<reference evidence="2 3" key="1">
    <citation type="submission" date="2024-02" db="EMBL/GenBank/DDBJ databases">
        <authorList>
            <person name="Vignale AGUSTIN F."/>
            <person name="Sosa J E."/>
            <person name="Modenutti C."/>
        </authorList>
    </citation>
    <scope>NUCLEOTIDE SEQUENCE [LARGE SCALE GENOMIC DNA]</scope>
</reference>
<evidence type="ECO:0000313" key="3">
    <source>
        <dbReference type="Proteomes" id="UP001642360"/>
    </source>
</evidence>
<evidence type="ECO:0000256" key="1">
    <source>
        <dbReference type="SAM" id="MobiDB-lite"/>
    </source>
</evidence>
<evidence type="ECO:0000313" key="2">
    <source>
        <dbReference type="EMBL" id="CAK9134012.1"/>
    </source>
</evidence>
<comment type="caution">
    <text evidence="2">The sequence shown here is derived from an EMBL/GenBank/DDBJ whole genome shotgun (WGS) entry which is preliminary data.</text>
</comment>
<feature type="compositionally biased region" description="Basic and acidic residues" evidence="1">
    <location>
        <begin position="39"/>
        <end position="48"/>
    </location>
</feature>